<dbReference type="Pfam" id="PF00668">
    <property type="entry name" value="Condensation"/>
    <property type="match status" value="1"/>
</dbReference>
<dbReference type="OrthoDB" id="8612214at2"/>
<evidence type="ECO:0000256" key="2">
    <source>
        <dbReference type="ARBA" id="ARBA00022450"/>
    </source>
</evidence>
<keyword evidence="3" id="KW-0597">Phosphoprotein</keyword>
<evidence type="ECO:0000256" key="1">
    <source>
        <dbReference type="ARBA" id="ARBA00001957"/>
    </source>
</evidence>
<dbReference type="InterPro" id="IPR020845">
    <property type="entry name" value="AMP-binding_CS"/>
</dbReference>
<dbReference type="InterPro" id="IPR000873">
    <property type="entry name" value="AMP-dep_synth/lig_dom"/>
</dbReference>
<dbReference type="SUPFAM" id="SSF56801">
    <property type="entry name" value="Acetyl-CoA synthetase-like"/>
    <property type="match status" value="1"/>
</dbReference>
<evidence type="ECO:0000313" key="5">
    <source>
        <dbReference type="EMBL" id="SEL54946.1"/>
    </source>
</evidence>
<dbReference type="GO" id="GO:0043041">
    <property type="term" value="P:amino acid activation for nonribosomal peptide biosynthetic process"/>
    <property type="evidence" value="ECO:0007669"/>
    <property type="project" value="TreeGrafter"/>
</dbReference>
<dbReference type="FunFam" id="1.10.1200.10:FF:000005">
    <property type="entry name" value="Nonribosomal peptide synthetase 1"/>
    <property type="match status" value="1"/>
</dbReference>
<dbReference type="GO" id="GO:0044550">
    <property type="term" value="P:secondary metabolite biosynthetic process"/>
    <property type="evidence" value="ECO:0007669"/>
    <property type="project" value="TreeGrafter"/>
</dbReference>
<dbReference type="InterPro" id="IPR025110">
    <property type="entry name" value="AMP-bd_C"/>
</dbReference>
<dbReference type="GO" id="GO:0031177">
    <property type="term" value="F:phosphopantetheine binding"/>
    <property type="evidence" value="ECO:0007669"/>
    <property type="project" value="InterPro"/>
</dbReference>
<comment type="cofactor">
    <cofactor evidence="1">
        <name>pantetheine 4'-phosphate</name>
        <dbReference type="ChEBI" id="CHEBI:47942"/>
    </cofactor>
</comment>
<dbReference type="STRING" id="1233.SAMN05216387_1151"/>
<evidence type="ECO:0000313" key="6">
    <source>
        <dbReference type="Proteomes" id="UP000198620"/>
    </source>
</evidence>
<protein>
    <submittedName>
        <fullName evidence="5">Amino acid adenylation domain-containing protein</fullName>
    </submittedName>
</protein>
<dbReference type="RefSeq" id="WP_143053112.1">
    <property type="nucleotide sequence ID" value="NZ_FOBH01000015.1"/>
</dbReference>
<dbReference type="Gene3D" id="3.30.300.30">
    <property type="match status" value="1"/>
</dbReference>
<dbReference type="GO" id="GO:0003824">
    <property type="term" value="F:catalytic activity"/>
    <property type="evidence" value="ECO:0007669"/>
    <property type="project" value="InterPro"/>
</dbReference>
<dbReference type="GO" id="GO:0005737">
    <property type="term" value="C:cytoplasm"/>
    <property type="evidence" value="ECO:0007669"/>
    <property type="project" value="TreeGrafter"/>
</dbReference>
<proteinExistence type="predicted"/>
<evidence type="ECO:0000256" key="3">
    <source>
        <dbReference type="ARBA" id="ARBA00022553"/>
    </source>
</evidence>
<dbReference type="Proteomes" id="UP000198620">
    <property type="component" value="Unassembled WGS sequence"/>
</dbReference>
<dbReference type="Pfam" id="PF00550">
    <property type="entry name" value="PP-binding"/>
    <property type="match status" value="1"/>
</dbReference>
<dbReference type="InterPro" id="IPR042099">
    <property type="entry name" value="ANL_N_sf"/>
</dbReference>
<dbReference type="Pfam" id="PF00501">
    <property type="entry name" value="AMP-binding"/>
    <property type="match status" value="1"/>
</dbReference>
<dbReference type="CDD" id="cd05930">
    <property type="entry name" value="A_NRPS"/>
    <property type="match status" value="1"/>
</dbReference>
<dbReference type="InterPro" id="IPR045851">
    <property type="entry name" value="AMP-bd_C_sf"/>
</dbReference>
<dbReference type="Gene3D" id="3.40.50.12780">
    <property type="entry name" value="N-terminal domain of ligase-like"/>
    <property type="match status" value="1"/>
</dbReference>
<dbReference type="SUPFAM" id="SSF47336">
    <property type="entry name" value="ACP-like"/>
    <property type="match status" value="1"/>
</dbReference>
<dbReference type="PROSITE" id="PS00455">
    <property type="entry name" value="AMP_BINDING"/>
    <property type="match status" value="1"/>
</dbReference>
<name>A0A1H7R3T2_9PROT</name>
<gene>
    <name evidence="5" type="ORF">SAMN05216387_1151</name>
</gene>
<feature type="non-terminal residue" evidence="5">
    <location>
        <position position="1"/>
    </location>
</feature>
<dbReference type="PANTHER" id="PTHR45527:SF1">
    <property type="entry name" value="FATTY ACID SYNTHASE"/>
    <property type="match status" value="1"/>
</dbReference>
<organism evidence="5 6">
    <name type="scientific">Nitrosovibrio tenuis</name>
    <dbReference type="NCBI Taxonomy" id="1233"/>
    <lineage>
        <taxon>Bacteria</taxon>
        <taxon>Pseudomonadati</taxon>
        <taxon>Pseudomonadota</taxon>
        <taxon>Betaproteobacteria</taxon>
        <taxon>Nitrosomonadales</taxon>
        <taxon>Nitrosomonadaceae</taxon>
        <taxon>Nitrosovibrio</taxon>
    </lineage>
</organism>
<feature type="domain" description="Carrier" evidence="4">
    <location>
        <begin position="653"/>
        <end position="728"/>
    </location>
</feature>
<dbReference type="SMART" id="SM00823">
    <property type="entry name" value="PKS_PP"/>
    <property type="match status" value="1"/>
</dbReference>
<dbReference type="InterPro" id="IPR020806">
    <property type="entry name" value="PKS_PP-bd"/>
</dbReference>
<dbReference type="InterPro" id="IPR001242">
    <property type="entry name" value="Condensation_dom"/>
</dbReference>
<accession>A0A1H7R3T2</accession>
<dbReference type="InterPro" id="IPR036736">
    <property type="entry name" value="ACP-like_sf"/>
</dbReference>
<evidence type="ECO:0000259" key="4">
    <source>
        <dbReference type="PROSITE" id="PS50075"/>
    </source>
</evidence>
<dbReference type="PANTHER" id="PTHR45527">
    <property type="entry name" value="NONRIBOSOMAL PEPTIDE SYNTHETASE"/>
    <property type="match status" value="1"/>
</dbReference>
<dbReference type="SUPFAM" id="SSF52777">
    <property type="entry name" value="CoA-dependent acyltransferases"/>
    <property type="match status" value="1"/>
</dbReference>
<dbReference type="InterPro" id="IPR023213">
    <property type="entry name" value="CAT-like_dom_sf"/>
</dbReference>
<keyword evidence="6" id="KW-1185">Reference proteome</keyword>
<reference evidence="5 6" key="1">
    <citation type="submission" date="2016-10" db="EMBL/GenBank/DDBJ databases">
        <authorList>
            <person name="de Groot N.N."/>
        </authorList>
    </citation>
    <scope>NUCLEOTIDE SEQUENCE [LARGE SCALE GENOMIC DNA]</scope>
    <source>
        <strain evidence="5 6">Nv1</strain>
    </source>
</reference>
<dbReference type="PROSITE" id="PS00012">
    <property type="entry name" value="PHOSPHOPANTETHEINE"/>
    <property type="match status" value="1"/>
</dbReference>
<dbReference type="InterPro" id="IPR009081">
    <property type="entry name" value="PP-bd_ACP"/>
</dbReference>
<dbReference type="InterPro" id="IPR010071">
    <property type="entry name" value="AA_adenyl_dom"/>
</dbReference>
<dbReference type="NCBIfam" id="TIGR01733">
    <property type="entry name" value="AA-adenyl-dom"/>
    <property type="match status" value="1"/>
</dbReference>
<dbReference type="InterPro" id="IPR006162">
    <property type="entry name" value="Ppantetheine_attach_site"/>
</dbReference>
<sequence length="783" mass="87206">YAHQDLPFEMLVARLAPERHLSQAPLFQVMFNLLNIDGRLPDDKTELPDAELAAEADFDSGEESAKFDLTLYAIEYDRTIQLHAVYARDLFERDTVGYMLGHLTNLLQAIVADPDVPLARLRLTRQLPSGSNTVAPMRPFIKFSGQAIEQSIGSRFREQAERYRDSIAVHTKNEQLTYTQLEKLSNRIANALLALRGTGEERIALYFHHGWQMIAAMLGVLKAGKTYVPLDPAHPVSRVERLIADSTATAVLTDIDEFSTEQAQVISFVENERFDVNPPPPVPPDTVAYILYTSGSTGEPKGVVQTHRNVLAQVRNYSNNLHLCAEDRLTFVASYGVDAAVQDIFGTLLNGAAVYPMSVRDHGIEALIDCLIEQEITVFHSAPTIFRHLVHALTGMERLEKIRLVVLGGEAVYRRDVDSFRAHFPRDCLLVNGYGLTESTMALQCFIDSKSTVVRDAVPVGYPVNDIEVLLLDDAGQPADVYCTGEIVLHGSFIAMGYWRQGSIAAFPSDDGGRRLYRTGDLGRRLPDGSIEFIGRRDFQVKIRGYRIEPSEIENHLLEFPETKQAVVIAQEYAGERRLVAYISMGSADSPDSADSGHPPADDDLRRHLAHRLPDYMVPSVFVLLEKLPITPSGKINRLALPVPEMRDESFVSPRVPAEAKLVAIWQQMLGVRHIGIHDNFFTLGGHSLLATQVISRLRDEFGVEVPLQQIFETPTIADLASVVMAAQVANTLLPKIEPLPRWRHRAKISALGELVFSSELKALLGRFAANDMIETHVEERAQ</sequence>
<dbReference type="Gene3D" id="3.30.559.10">
    <property type="entry name" value="Chloramphenicol acetyltransferase-like domain"/>
    <property type="match status" value="1"/>
</dbReference>
<dbReference type="EMBL" id="FOBH01000015">
    <property type="protein sequence ID" value="SEL54946.1"/>
    <property type="molecule type" value="Genomic_DNA"/>
</dbReference>
<dbReference type="Pfam" id="PF13193">
    <property type="entry name" value="AMP-binding_C"/>
    <property type="match status" value="1"/>
</dbReference>
<dbReference type="PROSITE" id="PS50075">
    <property type="entry name" value="CARRIER"/>
    <property type="match status" value="1"/>
</dbReference>
<dbReference type="AlphaFoldDB" id="A0A1H7R3T2"/>
<keyword evidence="2" id="KW-0596">Phosphopantetheine</keyword>
<dbReference type="Gene3D" id="3.30.559.30">
    <property type="entry name" value="Nonribosomal peptide synthetase, condensation domain"/>
    <property type="match status" value="1"/>
</dbReference>
<dbReference type="Gene3D" id="1.10.1200.10">
    <property type="entry name" value="ACP-like"/>
    <property type="match status" value="1"/>
</dbReference>